<accession>A0A419VYR7</accession>
<name>A0A419VYR7_9BACT</name>
<keyword evidence="1" id="KW-0732">Signal</keyword>
<comment type="caution">
    <text evidence="2">The sequence shown here is derived from an EMBL/GenBank/DDBJ whole genome shotgun (WGS) entry which is preliminary data.</text>
</comment>
<reference evidence="2 3" key="1">
    <citation type="submission" date="2018-09" db="EMBL/GenBank/DDBJ databases">
        <title>Genomic Encyclopedia of Archaeal and Bacterial Type Strains, Phase II (KMG-II): from individual species to whole genera.</title>
        <authorList>
            <person name="Goeker M."/>
        </authorList>
    </citation>
    <scope>NUCLEOTIDE SEQUENCE [LARGE SCALE GENOMIC DNA]</scope>
    <source>
        <strain evidence="2 3">DSM 27148</strain>
    </source>
</reference>
<evidence type="ECO:0008006" key="4">
    <source>
        <dbReference type="Google" id="ProtNLM"/>
    </source>
</evidence>
<sequence>MKVKFKILIALLALLPLGLKAEDYSKTIHKGYTTSQITALDVSNKFGTIEINDFGGDSVTVDVTITVESNSEGRAAQLMNLIQININRSGSVLNAQTVISDDFKSKQNFSIDYKINIPKDRKLDVQNKFGNVAVQALDAAGSFDISYGNLTAGVLNSPGDGVLLDLSYGKADIESVNKMQGEVKYSKVYVGQAGFLSMETKYSGINVDELQSLSLESKYDDVKLGHVGSVTAESKYTNYSLDELSGSMNINTEYGSVRVGKVLPNFSKIEITNSYGGISLGMDQLSYLLDADCDYCDVKYPTESFQGNRQKDNSRLQVEGNVGTPSGGQQVIIKSRYGGIKLNK</sequence>
<gene>
    <name evidence="2" type="ORF">BC643_3532</name>
</gene>
<evidence type="ECO:0000313" key="3">
    <source>
        <dbReference type="Proteomes" id="UP000283387"/>
    </source>
</evidence>
<protein>
    <recommendedName>
        <fullName evidence="4">Adhesin</fullName>
    </recommendedName>
</protein>
<organism evidence="2 3">
    <name type="scientific">Mangrovibacterium diazotrophicum</name>
    <dbReference type="NCBI Taxonomy" id="1261403"/>
    <lineage>
        <taxon>Bacteria</taxon>
        <taxon>Pseudomonadati</taxon>
        <taxon>Bacteroidota</taxon>
        <taxon>Bacteroidia</taxon>
        <taxon>Marinilabiliales</taxon>
        <taxon>Prolixibacteraceae</taxon>
        <taxon>Mangrovibacterium</taxon>
    </lineage>
</organism>
<feature type="chain" id="PRO_5019343860" description="Adhesin" evidence="1">
    <location>
        <begin position="22"/>
        <end position="344"/>
    </location>
</feature>
<dbReference type="AlphaFoldDB" id="A0A419VYR7"/>
<keyword evidence="3" id="KW-1185">Reference proteome</keyword>
<dbReference type="Proteomes" id="UP000283387">
    <property type="component" value="Unassembled WGS sequence"/>
</dbReference>
<evidence type="ECO:0000256" key="1">
    <source>
        <dbReference type="SAM" id="SignalP"/>
    </source>
</evidence>
<proteinExistence type="predicted"/>
<evidence type="ECO:0000313" key="2">
    <source>
        <dbReference type="EMBL" id="RKD88383.1"/>
    </source>
</evidence>
<dbReference type="EMBL" id="RAPN01000002">
    <property type="protein sequence ID" value="RKD88383.1"/>
    <property type="molecule type" value="Genomic_DNA"/>
</dbReference>
<feature type="signal peptide" evidence="1">
    <location>
        <begin position="1"/>
        <end position="21"/>
    </location>
</feature>